<dbReference type="GO" id="GO:0004822">
    <property type="term" value="F:isoleucine-tRNA ligase activity"/>
    <property type="evidence" value="ECO:0007669"/>
    <property type="project" value="UniProtKB-UniRule"/>
</dbReference>
<dbReference type="Gene3D" id="3.40.50.620">
    <property type="entry name" value="HUPs"/>
    <property type="match status" value="2"/>
</dbReference>
<evidence type="ECO:0000313" key="14">
    <source>
        <dbReference type="EMBL" id="BBK24103.1"/>
    </source>
</evidence>
<dbReference type="InterPro" id="IPR050081">
    <property type="entry name" value="Ile-tRNA_ligase"/>
</dbReference>
<dbReference type="PROSITE" id="PS00178">
    <property type="entry name" value="AA_TRNA_LIGASE_I"/>
    <property type="match status" value="1"/>
</dbReference>
<dbReference type="SUPFAM" id="SSF52374">
    <property type="entry name" value="Nucleotidylyl transferase"/>
    <property type="match status" value="1"/>
</dbReference>
<dbReference type="PANTHER" id="PTHR42765:SF1">
    <property type="entry name" value="ISOLEUCINE--TRNA LIGASE, MITOCHONDRIAL"/>
    <property type="match status" value="1"/>
</dbReference>
<evidence type="ECO:0000256" key="8">
    <source>
        <dbReference type="ARBA" id="ARBA00025217"/>
    </source>
</evidence>
<dbReference type="FunFam" id="3.40.50.620:FF:000152">
    <property type="entry name" value="Isoleucine--tRNA ligase"/>
    <property type="match status" value="1"/>
</dbReference>
<dbReference type="RefSeq" id="WP_143332105.1">
    <property type="nucleotide sequence ID" value="NZ_AP019697.1"/>
</dbReference>
<dbReference type="Gene3D" id="3.90.740.10">
    <property type="entry name" value="Valyl/Leucyl/Isoleucyl-tRNA synthetase, editing domain"/>
    <property type="match status" value="1"/>
</dbReference>
<comment type="subcellular location">
    <subcellularLocation>
        <location evidence="10">Cytoplasm</location>
    </subcellularLocation>
</comment>
<dbReference type="CDD" id="cd07960">
    <property type="entry name" value="Anticodon_Ia_Ile_BEm"/>
    <property type="match status" value="1"/>
</dbReference>
<evidence type="ECO:0000259" key="13">
    <source>
        <dbReference type="Pfam" id="PF08264"/>
    </source>
</evidence>
<comment type="subunit">
    <text evidence="10">Monomer.</text>
</comment>
<dbReference type="InterPro" id="IPR009008">
    <property type="entry name" value="Val/Leu/Ile-tRNA-synth_edit"/>
</dbReference>
<dbReference type="GO" id="GO:0006428">
    <property type="term" value="P:isoleucyl-tRNA aminoacylation"/>
    <property type="evidence" value="ECO:0007669"/>
    <property type="project" value="UniProtKB-UniRule"/>
</dbReference>
<evidence type="ECO:0000313" key="15">
    <source>
        <dbReference type="Proteomes" id="UP000320585"/>
    </source>
</evidence>
<dbReference type="InterPro" id="IPR002301">
    <property type="entry name" value="Ile-tRNA-ligase"/>
</dbReference>
<dbReference type="CDD" id="cd00818">
    <property type="entry name" value="IleRS_core"/>
    <property type="match status" value="1"/>
</dbReference>
<dbReference type="GO" id="GO:0008270">
    <property type="term" value="F:zinc ion binding"/>
    <property type="evidence" value="ECO:0007669"/>
    <property type="project" value="UniProtKB-UniRule"/>
</dbReference>
<organism evidence="14 15">
    <name type="scientific">Dialister hominis</name>
    <dbReference type="NCBI Taxonomy" id="2582419"/>
    <lineage>
        <taxon>Bacteria</taxon>
        <taxon>Bacillati</taxon>
        <taxon>Bacillota</taxon>
        <taxon>Negativicutes</taxon>
        <taxon>Veillonellales</taxon>
        <taxon>Veillonellaceae</taxon>
        <taxon>Dialister</taxon>
    </lineage>
</organism>
<feature type="short sequence motif" description="'KMSKS' region" evidence="10">
    <location>
        <begin position="620"/>
        <end position="624"/>
    </location>
</feature>
<keyword evidence="10" id="KW-0862">Zinc</keyword>
<evidence type="ECO:0000256" key="1">
    <source>
        <dbReference type="ARBA" id="ARBA00006887"/>
    </source>
</evidence>
<dbReference type="FunFam" id="1.10.730.20:FF:000001">
    <property type="entry name" value="Isoleucine--tRNA ligase"/>
    <property type="match status" value="1"/>
</dbReference>
<feature type="short sequence motif" description="'HIGH' region" evidence="10">
    <location>
        <begin position="59"/>
        <end position="69"/>
    </location>
</feature>
<dbReference type="Proteomes" id="UP000320585">
    <property type="component" value="Chromosome"/>
</dbReference>
<proteinExistence type="inferred from homology"/>
<dbReference type="EC" id="6.1.1.5" evidence="10"/>
<evidence type="ECO:0000256" key="3">
    <source>
        <dbReference type="ARBA" id="ARBA00022598"/>
    </source>
</evidence>
<dbReference type="GO" id="GO:0000049">
    <property type="term" value="F:tRNA binding"/>
    <property type="evidence" value="ECO:0007669"/>
    <property type="project" value="InterPro"/>
</dbReference>
<feature type="binding site" evidence="10">
    <location>
        <position position="942"/>
    </location>
    <ligand>
        <name>Zn(2+)</name>
        <dbReference type="ChEBI" id="CHEBI:29105"/>
    </ligand>
</feature>
<dbReference type="Pfam" id="PF06827">
    <property type="entry name" value="zf-FPG_IleRS"/>
    <property type="match status" value="1"/>
</dbReference>
<dbReference type="NCBIfam" id="TIGR00392">
    <property type="entry name" value="ileS"/>
    <property type="match status" value="1"/>
</dbReference>
<feature type="binding site" evidence="10">
    <location>
        <position position="939"/>
    </location>
    <ligand>
        <name>Zn(2+)</name>
        <dbReference type="ChEBI" id="CHEBI:29105"/>
    </ligand>
</feature>
<keyword evidence="3 10" id="KW-0436">Ligase</keyword>
<keyword evidence="4 10" id="KW-0547">Nucleotide-binding</keyword>
<dbReference type="InterPro" id="IPR033708">
    <property type="entry name" value="Anticodon_Ile_BEm"/>
</dbReference>
<comment type="catalytic activity">
    <reaction evidence="9 10">
        <text>tRNA(Ile) + L-isoleucine + ATP = L-isoleucyl-tRNA(Ile) + AMP + diphosphate</text>
        <dbReference type="Rhea" id="RHEA:11060"/>
        <dbReference type="Rhea" id="RHEA-COMP:9666"/>
        <dbReference type="Rhea" id="RHEA-COMP:9695"/>
        <dbReference type="ChEBI" id="CHEBI:30616"/>
        <dbReference type="ChEBI" id="CHEBI:33019"/>
        <dbReference type="ChEBI" id="CHEBI:58045"/>
        <dbReference type="ChEBI" id="CHEBI:78442"/>
        <dbReference type="ChEBI" id="CHEBI:78528"/>
        <dbReference type="ChEBI" id="CHEBI:456215"/>
        <dbReference type="EC" id="6.1.1.5"/>
    </reaction>
</comment>
<dbReference type="InterPro" id="IPR009080">
    <property type="entry name" value="tRNAsynth_Ia_anticodon-bd"/>
</dbReference>
<keyword evidence="6 10" id="KW-0648">Protein biosynthesis</keyword>
<keyword evidence="7 10" id="KW-0030">Aminoacyl-tRNA synthetase</keyword>
<comment type="cofactor">
    <cofactor evidence="10">
        <name>Zn(2+)</name>
        <dbReference type="ChEBI" id="CHEBI:29105"/>
    </cofactor>
    <text evidence="10">Binds 1 zinc ion per subunit.</text>
</comment>
<dbReference type="GeneID" id="92715258"/>
<dbReference type="InterPro" id="IPR023585">
    <property type="entry name" value="Ile-tRNA-ligase_type1"/>
</dbReference>
<comment type="function">
    <text evidence="8 10">Catalyzes the attachment of isoleucine to tRNA(Ile). As IleRS can inadvertently accommodate and process structurally similar amino acids such as valine, to avoid such errors it has two additional distinct tRNA(Ile)-dependent editing activities. One activity is designated as 'pretransfer' editing and involves the hydrolysis of activated Val-AMP. The other activity is designated 'posttransfer' editing and involves deacylation of mischarged Val-tRNA(Ile).</text>
</comment>
<keyword evidence="10" id="KW-0479">Metal-binding</keyword>
<dbReference type="AlphaFoldDB" id="A0A8E4BRG7"/>
<evidence type="ECO:0000256" key="2">
    <source>
        <dbReference type="ARBA" id="ARBA00022490"/>
    </source>
</evidence>
<feature type="domain" description="Aminoacyl-tRNA synthetase class Ia" evidence="11">
    <location>
        <begin position="28"/>
        <end position="659"/>
    </location>
</feature>
<evidence type="ECO:0000256" key="7">
    <source>
        <dbReference type="ARBA" id="ARBA00023146"/>
    </source>
</evidence>
<gene>
    <name evidence="10 14" type="primary">ileS</name>
    <name evidence="14" type="ORF">Dia5BBH33_00380</name>
</gene>
<dbReference type="InterPro" id="IPR001412">
    <property type="entry name" value="aa-tRNA-synth_I_CS"/>
</dbReference>
<evidence type="ECO:0000256" key="10">
    <source>
        <dbReference type="HAMAP-Rule" id="MF_02002"/>
    </source>
</evidence>
<keyword evidence="15" id="KW-1185">Reference proteome</keyword>
<comment type="similarity">
    <text evidence="1 10">Belongs to the class-I aminoacyl-tRNA synthetase family. IleS type 1 subfamily.</text>
</comment>
<evidence type="ECO:0000256" key="9">
    <source>
        <dbReference type="ARBA" id="ARBA00048359"/>
    </source>
</evidence>
<feature type="binding site" evidence="10">
    <location>
        <position position="623"/>
    </location>
    <ligand>
        <name>ATP</name>
        <dbReference type="ChEBI" id="CHEBI:30616"/>
    </ligand>
</feature>
<accession>A0A8E4BRG7</accession>
<feature type="binding site" evidence="10">
    <location>
        <position position="922"/>
    </location>
    <ligand>
        <name>Zn(2+)</name>
        <dbReference type="ChEBI" id="CHEBI:29105"/>
    </ligand>
</feature>
<comment type="domain">
    <text evidence="10">IleRS has two distinct active sites: one for aminoacylation and one for editing. The misactivated valine is translocated from the active site to the editing site, which sterically excludes the correctly activated isoleucine. The single editing site contains two valyl binding pockets, one specific for each substrate (Val-AMP or Val-tRNA(Ile)).</text>
</comment>
<dbReference type="GO" id="GO:0005524">
    <property type="term" value="F:ATP binding"/>
    <property type="evidence" value="ECO:0007669"/>
    <property type="project" value="UniProtKB-UniRule"/>
</dbReference>
<feature type="domain" description="Methionyl/Valyl/Leucyl/Isoleucyl-tRNA synthetase anticodon-binding" evidence="13">
    <location>
        <begin position="703"/>
        <end position="859"/>
    </location>
</feature>
<dbReference type="InterPro" id="IPR010663">
    <property type="entry name" value="Znf_FPG/IleRS"/>
</dbReference>
<dbReference type="SUPFAM" id="SSF47323">
    <property type="entry name" value="Anticodon-binding domain of a subclass of class I aminoacyl-tRNA synthetases"/>
    <property type="match status" value="1"/>
</dbReference>
<dbReference type="InterPro" id="IPR013155">
    <property type="entry name" value="M/V/L/I-tRNA-synth_anticd-bd"/>
</dbReference>
<name>A0A8E4BRG7_9FIRM</name>
<evidence type="ECO:0000256" key="4">
    <source>
        <dbReference type="ARBA" id="ARBA00022741"/>
    </source>
</evidence>
<dbReference type="PRINTS" id="PR00984">
    <property type="entry name" value="TRNASYNTHILE"/>
</dbReference>
<feature type="domain" description="Zinc finger FPG/IleRS-type" evidence="12">
    <location>
        <begin position="917"/>
        <end position="945"/>
    </location>
</feature>
<dbReference type="PANTHER" id="PTHR42765">
    <property type="entry name" value="SOLEUCYL-TRNA SYNTHETASE"/>
    <property type="match status" value="1"/>
</dbReference>
<dbReference type="GO" id="GO:0005829">
    <property type="term" value="C:cytosol"/>
    <property type="evidence" value="ECO:0007669"/>
    <property type="project" value="TreeGrafter"/>
</dbReference>
<dbReference type="GO" id="GO:0002161">
    <property type="term" value="F:aminoacyl-tRNA deacylase activity"/>
    <property type="evidence" value="ECO:0007669"/>
    <property type="project" value="InterPro"/>
</dbReference>
<dbReference type="KEGG" id="dho:Dia5BBH33_00380"/>
<evidence type="ECO:0000259" key="11">
    <source>
        <dbReference type="Pfam" id="PF00133"/>
    </source>
</evidence>
<sequence>MDYSKTLHLPQTEFPMRGNLPKKEPEFVDFWQKNDLYEKRVEKRQHDGAPTFVLHDGPPYANGKIHIGHALNKTLKDVIVRYKYMAGDNANYIPGWDTHGLPIEYAVLKDSGEDRANMTPLELRRKCLEYAKKWIAIQKEDFIRMGVVGDFKHPYVTFDPHLEAKELEVFGEMAKKHYIYKGKKAVYWCPHCETALAEAEIEYKDRKSPSIYVKYPAVDIKGLGPDGVDPSKLFAVIWTTTPWTIPASLYISVNPKFTYVWVHNKTADEYYLMSKELAPAAMADCKIEDYEFVGREMLGSEWDLATFHHPLAIYNRTIYVLEGNHVTLDAGTGCVHTAPGHGVEDFEVYKSYENAGKLKQEVVCPVDEKGNMTAEAGEFLQGKSIWDAEGPVISALAHEGHLLGKKSIHHQYAHCWRCKNPVIYRATEQWFASINDFRDKALKAVDDTRFIPSWGHDRLYNMIRDRQDWCISRQRSWGVPIPAFYCDDCGKWVITDETMKKVEEIVEKEGTDAWWAHSAEELLPEGFKCPHCGGTHFHKEKDIMDVWFDSGSTWNGVLRYPHEDWKEDGVQFPADLYLEGSDQHRGWFHSSLLCSVAVNGYAPYKAVLTHGFTMDGEGRKMSKSVGNVVAPQDIINRYGADVMRLWISSVDYQGDVRLSDKIVKSMSDVYRKIRNTFRYLMGNLYDFDPKKDSVAYEDMEEMDRWALLRLEQVKRTVLKAYEDYEFHVMYHAVHNFCTVDLSAIYLDILKDRLYTEKADSRLRRSAQTAMYEILTSLVRLVAPVLCFTAEEVWQDLPNKEEREWSVHMASMPELNDKFLDKALDEKWKKRLAVRSVITKALEEARQAKTIGHPLDAEVTVYAKGEAYDILKAMEKELADFCIVSQTKLVEGTESAPENAVSDDEGNVKVTVSVCELEKCERCWKRTPDVDSDPAHPHVCARCAHVLAETGEAGE</sequence>
<dbReference type="SUPFAM" id="SSF50677">
    <property type="entry name" value="ValRS/IleRS/LeuRS editing domain"/>
    <property type="match status" value="1"/>
</dbReference>
<feature type="binding site" evidence="10">
    <location>
        <position position="579"/>
    </location>
    <ligand>
        <name>L-isoleucyl-5'-AMP</name>
        <dbReference type="ChEBI" id="CHEBI:178002"/>
    </ligand>
</feature>
<evidence type="ECO:0000256" key="5">
    <source>
        <dbReference type="ARBA" id="ARBA00022840"/>
    </source>
</evidence>
<protein>
    <recommendedName>
        <fullName evidence="10">Isoleucine--tRNA ligase</fullName>
        <ecNumber evidence="10">6.1.1.5</ecNumber>
    </recommendedName>
    <alternativeName>
        <fullName evidence="10">Isoleucyl-tRNA synthetase</fullName>
        <shortName evidence="10">IleRS</shortName>
    </alternativeName>
</protein>
<feature type="binding site" evidence="10">
    <location>
        <position position="919"/>
    </location>
    <ligand>
        <name>Zn(2+)</name>
        <dbReference type="ChEBI" id="CHEBI:29105"/>
    </ligand>
</feature>
<dbReference type="HAMAP" id="MF_02002">
    <property type="entry name" value="Ile_tRNA_synth_type1"/>
    <property type="match status" value="1"/>
</dbReference>
<dbReference type="InterPro" id="IPR002300">
    <property type="entry name" value="aa-tRNA-synth_Ia"/>
</dbReference>
<dbReference type="EMBL" id="AP019697">
    <property type="protein sequence ID" value="BBK24103.1"/>
    <property type="molecule type" value="Genomic_DNA"/>
</dbReference>
<dbReference type="InterPro" id="IPR014729">
    <property type="entry name" value="Rossmann-like_a/b/a_fold"/>
</dbReference>
<keyword evidence="2 10" id="KW-0963">Cytoplasm</keyword>
<evidence type="ECO:0000256" key="6">
    <source>
        <dbReference type="ARBA" id="ARBA00022917"/>
    </source>
</evidence>
<dbReference type="Gene3D" id="1.10.730.20">
    <property type="match status" value="1"/>
</dbReference>
<dbReference type="Pfam" id="PF08264">
    <property type="entry name" value="Anticodon_1"/>
    <property type="match status" value="1"/>
</dbReference>
<evidence type="ECO:0000259" key="12">
    <source>
        <dbReference type="Pfam" id="PF06827"/>
    </source>
</evidence>
<reference evidence="15" key="1">
    <citation type="submission" date="2019-05" db="EMBL/GenBank/DDBJ databases">
        <title>Complete genome sequencing of Dialister sp. strain 5BBH33.</title>
        <authorList>
            <person name="Sakamoto M."/>
            <person name="Murakami T."/>
            <person name="Mori H."/>
        </authorList>
    </citation>
    <scope>NUCLEOTIDE SEQUENCE [LARGE SCALE GENOMIC DNA]</scope>
    <source>
        <strain evidence="15">5BBH33</strain>
    </source>
</reference>
<dbReference type="Gene3D" id="1.10.10.830">
    <property type="entry name" value="Ile-tRNA synthetase CP2 domain-like"/>
    <property type="match status" value="1"/>
</dbReference>
<dbReference type="Pfam" id="PF00133">
    <property type="entry name" value="tRNA-synt_1"/>
    <property type="match status" value="1"/>
</dbReference>
<dbReference type="OrthoDB" id="9810365at2"/>
<keyword evidence="5 10" id="KW-0067">ATP-binding</keyword>